<evidence type="ECO:0000256" key="6">
    <source>
        <dbReference type="ARBA" id="ARBA00034092"/>
    </source>
</evidence>
<dbReference type="AlphaFoldDB" id="A0A8X7WVY2"/>
<dbReference type="Pfam" id="PF01198">
    <property type="entry name" value="Ribosomal_L31e"/>
    <property type="match status" value="1"/>
</dbReference>
<dbReference type="InterPro" id="IPR001610">
    <property type="entry name" value="PAC"/>
</dbReference>
<evidence type="ECO:0000256" key="4">
    <source>
        <dbReference type="ARBA" id="ARBA00023242"/>
    </source>
</evidence>
<evidence type="ECO:0000256" key="7">
    <source>
        <dbReference type="ARBA" id="ARBA00035230"/>
    </source>
</evidence>
<dbReference type="GO" id="GO:0000981">
    <property type="term" value="F:DNA-binding transcription factor activity, RNA polymerase II-specific"/>
    <property type="evidence" value="ECO:0007669"/>
    <property type="project" value="InterPro"/>
</dbReference>
<keyword evidence="5" id="KW-0687">Ribonucleoprotein</keyword>
<comment type="subunit">
    <text evidence="2">Component of the large ribosomal subunit.</text>
</comment>
<dbReference type="Proteomes" id="UP000886611">
    <property type="component" value="Unassembled WGS sequence"/>
</dbReference>
<dbReference type="InterPro" id="IPR000054">
    <property type="entry name" value="Ribosomal_eL31"/>
</dbReference>
<comment type="caution">
    <text evidence="9">The sequence shown here is derived from an EMBL/GenBank/DDBJ whole genome shotgun (WGS) entry which is preliminary data.</text>
</comment>
<dbReference type="GO" id="GO:0006412">
    <property type="term" value="P:translation"/>
    <property type="evidence" value="ECO:0007669"/>
    <property type="project" value="InterPro"/>
</dbReference>
<dbReference type="FunFam" id="3.10.440.10:FF:000001">
    <property type="entry name" value="60S ribosomal protein L31"/>
    <property type="match status" value="1"/>
</dbReference>
<protein>
    <recommendedName>
        <fullName evidence="7">Large ribosomal subunit protein eL31</fullName>
    </recommendedName>
    <alternativeName>
        <fullName evidence="8">60S ribosomal protein L31</fullName>
    </alternativeName>
</protein>
<dbReference type="GO" id="GO:1990513">
    <property type="term" value="C:CLOCK-BMAL transcription complex"/>
    <property type="evidence" value="ECO:0007669"/>
    <property type="project" value="TreeGrafter"/>
</dbReference>
<dbReference type="SUPFAM" id="SSF55785">
    <property type="entry name" value="PYP-like sensor domain (PAS domain)"/>
    <property type="match status" value="1"/>
</dbReference>
<dbReference type="GO" id="GO:0032922">
    <property type="term" value="P:circadian regulation of gene expression"/>
    <property type="evidence" value="ECO:0007669"/>
    <property type="project" value="InterPro"/>
</dbReference>
<proteinExistence type="inferred from homology"/>
<dbReference type="Pfam" id="PF14598">
    <property type="entry name" value="PAS_11"/>
    <property type="match status" value="1"/>
</dbReference>
<evidence type="ECO:0000256" key="2">
    <source>
        <dbReference type="ARBA" id="ARBA00011133"/>
    </source>
</evidence>
<dbReference type="InterPro" id="IPR023621">
    <property type="entry name" value="Ribosomal_eL31_dom_sf"/>
</dbReference>
<dbReference type="SUPFAM" id="SSF54575">
    <property type="entry name" value="Ribosomal protein L31e"/>
    <property type="match status" value="1"/>
</dbReference>
<dbReference type="InterPro" id="IPR035965">
    <property type="entry name" value="PAS-like_dom_sf"/>
</dbReference>
<evidence type="ECO:0000256" key="1">
    <source>
        <dbReference type="ARBA" id="ARBA00010808"/>
    </source>
</evidence>
<dbReference type="SMART" id="SM00086">
    <property type="entry name" value="PAC"/>
    <property type="match status" value="1"/>
</dbReference>
<gene>
    <name evidence="9" type="primary">Npas2_0</name>
    <name evidence="9" type="ORF">GTO96_0012936</name>
</gene>
<keyword evidence="10" id="KW-1185">Reference proteome</keyword>
<comment type="similarity">
    <text evidence="1">Belongs to the eukaryotic ribosomal protein eL31 family.</text>
</comment>
<feature type="non-terminal residue" evidence="9">
    <location>
        <position position="526"/>
    </location>
</feature>
<keyword evidence="3" id="KW-0689">Ribosomal protein</keyword>
<dbReference type="PANTHER" id="PTHR46055">
    <property type="entry name" value="CIRCADIAN LOCOMOTER OUTPUT CYCLES PROTEIN KAPUT"/>
    <property type="match status" value="1"/>
</dbReference>
<comment type="function">
    <text evidence="6">Component of the large ribosomal subunit. The ribosome is a large ribonucleoprotein complex responsible for the synthesis of proteins in the cell.</text>
</comment>
<dbReference type="Gene3D" id="3.10.440.10">
    <property type="match status" value="1"/>
</dbReference>
<evidence type="ECO:0000256" key="5">
    <source>
        <dbReference type="ARBA" id="ARBA00023274"/>
    </source>
</evidence>
<dbReference type="InterPro" id="IPR047230">
    <property type="entry name" value="CLOCK-like"/>
</dbReference>
<dbReference type="GO" id="GO:0000978">
    <property type="term" value="F:RNA polymerase II cis-regulatory region sequence-specific DNA binding"/>
    <property type="evidence" value="ECO:0007669"/>
    <property type="project" value="TreeGrafter"/>
</dbReference>
<organism evidence="9 10">
    <name type="scientific">Polypterus senegalus</name>
    <name type="common">Senegal bichir</name>
    <dbReference type="NCBI Taxonomy" id="55291"/>
    <lineage>
        <taxon>Eukaryota</taxon>
        <taxon>Metazoa</taxon>
        <taxon>Chordata</taxon>
        <taxon>Craniata</taxon>
        <taxon>Vertebrata</taxon>
        <taxon>Euteleostomi</taxon>
        <taxon>Actinopterygii</taxon>
        <taxon>Polypteriformes</taxon>
        <taxon>Polypteridae</taxon>
        <taxon>Polypterus</taxon>
    </lineage>
</organism>
<evidence type="ECO:0000256" key="3">
    <source>
        <dbReference type="ARBA" id="ARBA00022980"/>
    </source>
</evidence>
<dbReference type="PANTHER" id="PTHR46055:SF1">
    <property type="entry name" value="NEURONAL PAS DOMAIN-CONTAINING PROTEIN 2"/>
    <property type="match status" value="1"/>
</dbReference>
<dbReference type="InterPro" id="IPR020052">
    <property type="entry name" value="Ribosomal_eL31_CS"/>
</dbReference>
<dbReference type="GO" id="GO:0003735">
    <property type="term" value="F:structural constituent of ribosome"/>
    <property type="evidence" value="ECO:0007669"/>
    <property type="project" value="InterPro"/>
</dbReference>
<dbReference type="GO" id="GO:0015934">
    <property type="term" value="C:large ribosomal subunit"/>
    <property type="evidence" value="ECO:0007669"/>
    <property type="project" value="UniProtKB-ARBA"/>
</dbReference>
<accession>A0A8X7WVY2</accession>
<evidence type="ECO:0000313" key="9">
    <source>
        <dbReference type="EMBL" id="KAG2456825.1"/>
    </source>
</evidence>
<dbReference type="SMART" id="SM01380">
    <property type="entry name" value="Ribosomal_L31e"/>
    <property type="match status" value="1"/>
</dbReference>
<sequence length="526" mass="58727">MQFGKGRSCCYRFLTKGQQWIWLQTHYYITYHQWNSKPEFIVCTHTVVSYAGVRAERRQELGLEDSPPEAVSSALKVIFILFLLTLASRMKAGGFFYAAPRITPGCATPSRLMAESSTPSIPSVVLGQQDLSAQRLQAGTSQVTVAAPALDLIAQQLVSQQPIPSQPMQIAQFGMIQGIKEQLEQRTRILQANIRWQQDELNKIQEQLCIINDSNIQMFLQPAASFSSIQQQPQLTPQQQSQPRTGLVALQTQNPVRSASQSSGSLTPHYSNPMMLSQPSAATPPIPVSRDNNQCHLAPDFTHDRQLRMLLSQPIQPMMPGSCTARQQFQDLGLAGQAAKFLHNQRLHSGGTQASSNSTPVVSTTVLIGSAVIHPGFAATQPTQPQQIKTMQLQPQPQYLQMAPTKKGGEKKKGRSAINEVVTREYTINVHKRIHGVGFKRRAPRALKEIRKFAMKEMGTPDVRIDTRLNKAVWAKGIRNVPYRIRVRLSRKRNEDEDSPNKLYTLVTYVPVTTFKGLQTVNVDEN</sequence>
<feature type="non-terminal residue" evidence="9">
    <location>
        <position position="1"/>
    </location>
</feature>
<dbReference type="Gene3D" id="3.30.450.20">
    <property type="entry name" value="PAS domain"/>
    <property type="match status" value="1"/>
</dbReference>
<name>A0A8X7WVY2_POLSE</name>
<keyword evidence="4" id="KW-0539">Nucleus</keyword>
<reference evidence="9 10" key="1">
    <citation type="journal article" date="2021" name="Cell">
        <title>Tracing the genetic footprints of vertebrate landing in non-teleost ray-finned fishes.</title>
        <authorList>
            <person name="Bi X."/>
            <person name="Wang K."/>
            <person name="Yang L."/>
            <person name="Pan H."/>
            <person name="Jiang H."/>
            <person name="Wei Q."/>
            <person name="Fang M."/>
            <person name="Yu H."/>
            <person name="Zhu C."/>
            <person name="Cai Y."/>
            <person name="He Y."/>
            <person name="Gan X."/>
            <person name="Zeng H."/>
            <person name="Yu D."/>
            <person name="Zhu Y."/>
            <person name="Jiang H."/>
            <person name="Qiu Q."/>
            <person name="Yang H."/>
            <person name="Zhang Y.E."/>
            <person name="Wang W."/>
            <person name="Zhu M."/>
            <person name="He S."/>
            <person name="Zhang G."/>
        </authorList>
    </citation>
    <scope>NUCLEOTIDE SEQUENCE [LARGE SCALE GENOMIC DNA]</scope>
    <source>
        <strain evidence="9">Bchr_013</strain>
    </source>
</reference>
<evidence type="ECO:0000313" key="10">
    <source>
        <dbReference type="Proteomes" id="UP000886611"/>
    </source>
</evidence>
<dbReference type="EMBL" id="JAATIS010008602">
    <property type="protein sequence ID" value="KAG2456825.1"/>
    <property type="molecule type" value="Genomic_DNA"/>
</dbReference>
<evidence type="ECO:0000256" key="8">
    <source>
        <dbReference type="ARBA" id="ARBA00035337"/>
    </source>
</evidence>
<dbReference type="PROSITE" id="PS01144">
    <property type="entry name" value="RIBOSOMAL_L31E"/>
    <property type="match status" value="1"/>
</dbReference>
<dbReference type="CDD" id="cd00463">
    <property type="entry name" value="Ribosomal_L31e"/>
    <property type="match status" value="1"/>
</dbReference>